<keyword evidence="3 7" id="KW-0575">Peroxidase</keyword>
<evidence type="ECO:0000256" key="5">
    <source>
        <dbReference type="PIRSR" id="PIRSR619791-2"/>
    </source>
</evidence>
<evidence type="ECO:0000256" key="1">
    <source>
        <dbReference type="ARBA" id="ARBA00004613"/>
    </source>
</evidence>
<keyword evidence="4 6" id="KW-0732">Signal</keyword>
<dbReference type="GO" id="GO:0006979">
    <property type="term" value="P:response to oxidative stress"/>
    <property type="evidence" value="ECO:0007669"/>
    <property type="project" value="InterPro"/>
</dbReference>
<dbReference type="InterPro" id="IPR037120">
    <property type="entry name" value="Haem_peroxidase_sf_animal"/>
</dbReference>
<dbReference type="GO" id="GO:0046872">
    <property type="term" value="F:metal ion binding"/>
    <property type="evidence" value="ECO:0007669"/>
    <property type="project" value="UniProtKB-KW"/>
</dbReference>
<evidence type="ECO:0000256" key="4">
    <source>
        <dbReference type="ARBA" id="ARBA00022729"/>
    </source>
</evidence>
<dbReference type="GO" id="GO:0020037">
    <property type="term" value="F:heme binding"/>
    <property type="evidence" value="ECO:0007669"/>
    <property type="project" value="InterPro"/>
</dbReference>
<proteinExistence type="predicted"/>
<dbReference type="AlphaFoldDB" id="A0A3S3S7T0"/>
<feature type="binding site" description="axial binding residue" evidence="5">
    <location>
        <position position="507"/>
    </location>
    <ligand>
        <name>heme b</name>
        <dbReference type="ChEBI" id="CHEBI:60344"/>
    </ligand>
    <ligandPart>
        <name>Fe</name>
        <dbReference type="ChEBI" id="CHEBI:18248"/>
    </ligandPart>
</feature>
<dbReference type="FunFam" id="1.10.640.10:FF:000003">
    <property type="entry name" value="chorion peroxidase"/>
    <property type="match status" value="1"/>
</dbReference>
<dbReference type="OrthoDB" id="823504at2759"/>
<dbReference type="Proteomes" id="UP000285301">
    <property type="component" value="Unassembled WGS sequence"/>
</dbReference>
<keyword evidence="2" id="KW-0964">Secreted</keyword>
<dbReference type="InterPro" id="IPR019791">
    <property type="entry name" value="Haem_peroxidase_animal"/>
</dbReference>
<evidence type="ECO:0000256" key="6">
    <source>
        <dbReference type="SAM" id="SignalP"/>
    </source>
</evidence>
<organism evidence="7 8">
    <name type="scientific">Dinothrombium tinctorium</name>
    <dbReference type="NCBI Taxonomy" id="1965070"/>
    <lineage>
        <taxon>Eukaryota</taxon>
        <taxon>Metazoa</taxon>
        <taxon>Ecdysozoa</taxon>
        <taxon>Arthropoda</taxon>
        <taxon>Chelicerata</taxon>
        <taxon>Arachnida</taxon>
        <taxon>Acari</taxon>
        <taxon>Acariformes</taxon>
        <taxon>Trombidiformes</taxon>
        <taxon>Prostigmata</taxon>
        <taxon>Anystina</taxon>
        <taxon>Parasitengona</taxon>
        <taxon>Trombidioidea</taxon>
        <taxon>Trombidiidae</taxon>
        <taxon>Dinothrombium</taxon>
    </lineage>
</organism>
<comment type="caution">
    <text evidence="7">The sequence shown here is derived from an EMBL/GenBank/DDBJ whole genome shotgun (WGS) entry which is preliminary data.</text>
</comment>
<dbReference type="PRINTS" id="PR00457">
    <property type="entry name" value="ANPEROXIDASE"/>
</dbReference>
<reference evidence="7 8" key="1">
    <citation type="journal article" date="2018" name="Gigascience">
        <title>Genomes of trombidid mites reveal novel predicted allergens and laterally-transferred genes associated with secondary metabolism.</title>
        <authorList>
            <person name="Dong X."/>
            <person name="Chaisiri K."/>
            <person name="Xia D."/>
            <person name="Armstrong S.D."/>
            <person name="Fang Y."/>
            <person name="Donnelly M.J."/>
            <person name="Kadowaki T."/>
            <person name="McGarry J.W."/>
            <person name="Darby A.C."/>
            <person name="Makepeace B.L."/>
        </authorList>
    </citation>
    <scope>NUCLEOTIDE SEQUENCE [LARGE SCALE GENOMIC DNA]</scope>
    <source>
        <strain evidence="7">UoL-WK</strain>
    </source>
</reference>
<keyword evidence="5" id="KW-0349">Heme</keyword>
<evidence type="ECO:0000256" key="3">
    <source>
        <dbReference type="ARBA" id="ARBA00022559"/>
    </source>
</evidence>
<dbReference type="GO" id="GO:0004601">
    <property type="term" value="F:peroxidase activity"/>
    <property type="evidence" value="ECO:0007669"/>
    <property type="project" value="UniProtKB-KW"/>
</dbReference>
<dbReference type="InterPro" id="IPR010255">
    <property type="entry name" value="Haem_peroxidase_sf"/>
</dbReference>
<dbReference type="STRING" id="1965070.A0A3S3S7T0"/>
<evidence type="ECO:0000313" key="8">
    <source>
        <dbReference type="Proteomes" id="UP000285301"/>
    </source>
</evidence>
<gene>
    <name evidence="7" type="ORF">B4U79_05378</name>
</gene>
<dbReference type="PROSITE" id="PS50292">
    <property type="entry name" value="PEROXIDASE_3"/>
    <property type="match status" value="1"/>
</dbReference>
<dbReference type="SUPFAM" id="SSF48113">
    <property type="entry name" value="Heme-dependent peroxidases"/>
    <property type="match status" value="1"/>
</dbReference>
<dbReference type="EMBL" id="NCKU01001614">
    <property type="protein sequence ID" value="RWS11661.1"/>
    <property type="molecule type" value="Genomic_DNA"/>
</dbReference>
<dbReference type="PANTHER" id="PTHR11475">
    <property type="entry name" value="OXIDASE/PEROXIDASE"/>
    <property type="match status" value="1"/>
</dbReference>
<accession>A0A3S3S7T0</accession>
<dbReference type="GO" id="GO:0005576">
    <property type="term" value="C:extracellular region"/>
    <property type="evidence" value="ECO:0007669"/>
    <property type="project" value="UniProtKB-SubCell"/>
</dbReference>
<keyword evidence="8" id="KW-1185">Reference proteome</keyword>
<comment type="subcellular location">
    <subcellularLocation>
        <location evidence="1">Secreted</location>
    </subcellularLocation>
</comment>
<dbReference type="Pfam" id="PF03098">
    <property type="entry name" value="An_peroxidase"/>
    <property type="match status" value="1"/>
</dbReference>
<keyword evidence="5" id="KW-0479">Metal-binding</keyword>
<evidence type="ECO:0000313" key="7">
    <source>
        <dbReference type="EMBL" id="RWS11661.1"/>
    </source>
</evidence>
<protein>
    <submittedName>
        <fullName evidence="7">Peroxidase-like protein</fullName>
    </submittedName>
</protein>
<keyword evidence="5" id="KW-0408">Iron</keyword>
<feature type="signal peptide" evidence="6">
    <location>
        <begin position="1"/>
        <end position="22"/>
    </location>
</feature>
<dbReference type="CDD" id="cd09823">
    <property type="entry name" value="peroxinectin_like"/>
    <property type="match status" value="1"/>
</dbReference>
<dbReference type="PANTHER" id="PTHR11475:SF106">
    <property type="entry name" value="CURLY SU"/>
    <property type="match status" value="1"/>
</dbReference>
<name>A0A3S3S7T0_9ACAR</name>
<evidence type="ECO:0000256" key="2">
    <source>
        <dbReference type="ARBA" id="ARBA00022525"/>
    </source>
</evidence>
<feature type="chain" id="PRO_5018643104" evidence="6">
    <location>
        <begin position="23"/>
        <end position="759"/>
    </location>
</feature>
<dbReference type="Gene3D" id="1.10.640.10">
    <property type="entry name" value="Haem peroxidase domain superfamily, animal type"/>
    <property type="match status" value="1"/>
</dbReference>
<sequence>MRSLPHILLIFLALQQWKSSLSQKYEASVPGNSLHAGFGQTSECAVVLQRTYISGKSHSPLFGGFLNVIKAPVGSYEKKGNVEEICIRYVDINRAVQQAKYKLRYIRPPNINSLEPSIPEIAATGELNQLVTKILAQQFKLSPDEILNGLSLIDTSRTLIWDECPAHVKPIPCTIERYRTYTGHCNNLKHPSWGAANTPFVRFLPPAYSDGIDGPRVSIVDKGPLPSPRLITSIVHKDYDHPNAELSILLMSWGQFIDHDLTLAAPPRNELDHDFDCCSMKPHLRHPLCMTMEIPTQDPFFSHYERTCMDFKRSVAGQRPNCALGPRVHVNTLTSAIDANFLYGSTDELAKRLRLFKGGLMKMWDKFQQFGLKGLLPPEMDNPERDCIGRPRHLFCFIAGDERVNEQIHLTVLHTLYVRDHNRMAIELGRLNPHWDDEKIYQETRHIIAAAVQFITYNEFLPMVVGEDHMHRYNLTLQTHGYWNGYNPNVHFGPAHGFQAAAFRFGHTFIQGNVRRYNKYHEFLGEDLLRNLLRQPFIVYEPGKMDELIGGLINTPAQTYDPFITQEVSEHLFQEPHLPYGLDLPAINLARGREHGVPGYNAYREWCGLGRAETFEQLEPYLKNRTAFLYSQIYKHPDDIDLWSGGISEYPMPGAIIGPTFACIVSRQFMNIRRGDRFWFENSGLPSSFTPDQLIEIRKATQAKIICENADDMPTIQKWVMKRPHPIYNPRYNCEDLPSIDLRYWQEDPINGGYPFRRK</sequence>
<keyword evidence="3 7" id="KW-0560">Oxidoreductase</keyword>